<evidence type="ECO:0008006" key="3">
    <source>
        <dbReference type="Google" id="ProtNLM"/>
    </source>
</evidence>
<organism evidence="1 2">
    <name type="scientific">Hymenobacter qilianensis</name>
    <dbReference type="NCBI Taxonomy" id="1385715"/>
    <lineage>
        <taxon>Bacteria</taxon>
        <taxon>Pseudomonadati</taxon>
        <taxon>Bacteroidota</taxon>
        <taxon>Cytophagia</taxon>
        <taxon>Cytophagales</taxon>
        <taxon>Hymenobacteraceae</taxon>
        <taxon>Hymenobacter</taxon>
    </lineage>
</organism>
<accession>A0A7H0GTG7</accession>
<evidence type="ECO:0000313" key="2">
    <source>
        <dbReference type="Proteomes" id="UP000516093"/>
    </source>
</evidence>
<dbReference type="EMBL" id="CP060784">
    <property type="protein sequence ID" value="QNP51583.1"/>
    <property type="molecule type" value="Genomic_DNA"/>
</dbReference>
<sequence length="79" mass="8732">MSYLIYNGQLMDEAAFKLALPNRGLFYNDGFFETLIWADGGVRLLSYHLHRMQAAASALHLTLPAELGTPDSLGAFLTN</sequence>
<dbReference type="KEGG" id="hqi:H9L05_16550"/>
<dbReference type="AlphaFoldDB" id="A0A7H0GTG7"/>
<evidence type="ECO:0000313" key="1">
    <source>
        <dbReference type="EMBL" id="QNP51583.1"/>
    </source>
</evidence>
<gene>
    <name evidence="1" type="ORF">H9L05_16550</name>
</gene>
<dbReference type="Gene3D" id="3.30.470.10">
    <property type="match status" value="1"/>
</dbReference>
<dbReference type="RefSeq" id="WP_187731864.1">
    <property type="nucleotide sequence ID" value="NZ_CP060784.1"/>
</dbReference>
<reference evidence="1 2" key="1">
    <citation type="submission" date="2020-08" db="EMBL/GenBank/DDBJ databases">
        <title>Genome sequence of Hymenobacter qilianensis JCM 19763T.</title>
        <authorList>
            <person name="Hyun D.-W."/>
            <person name="Bae J.-W."/>
        </authorList>
    </citation>
    <scope>NUCLEOTIDE SEQUENCE [LARGE SCALE GENOMIC DNA]</scope>
    <source>
        <strain evidence="1 2">JCM 19763</strain>
    </source>
</reference>
<name>A0A7H0GTG7_9BACT</name>
<dbReference type="InterPro" id="IPR036038">
    <property type="entry name" value="Aminotransferase-like"/>
</dbReference>
<dbReference type="Proteomes" id="UP000516093">
    <property type="component" value="Chromosome"/>
</dbReference>
<dbReference type="InterPro" id="IPR043131">
    <property type="entry name" value="BCAT-like_N"/>
</dbReference>
<dbReference type="SUPFAM" id="SSF56752">
    <property type="entry name" value="D-aminoacid aminotransferase-like PLP-dependent enzymes"/>
    <property type="match status" value="1"/>
</dbReference>
<keyword evidence="2" id="KW-1185">Reference proteome</keyword>
<proteinExistence type="predicted"/>
<dbReference type="GO" id="GO:0003824">
    <property type="term" value="F:catalytic activity"/>
    <property type="evidence" value="ECO:0007669"/>
    <property type="project" value="InterPro"/>
</dbReference>
<protein>
    <recommendedName>
        <fullName evidence="3">Aminotransferase class IV</fullName>
    </recommendedName>
</protein>